<dbReference type="InterPro" id="IPR011009">
    <property type="entry name" value="Kinase-like_dom_sf"/>
</dbReference>
<dbReference type="GO" id="GO:0005524">
    <property type="term" value="F:ATP binding"/>
    <property type="evidence" value="ECO:0007669"/>
    <property type="project" value="InterPro"/>
</dbReference>
<dbReference type="Proteomes" id="UP000266861">
    <property type="component" value="Unassembled WGS sequence"/>
</dbReference>
<proteinExistence type="predicted"/>
<feature type="domain" description="Protein kinase" evidence="1">
    <location>
        <begin position="1"/>
        <end position="103"/>
    </location>
</feature>
<organism evidence="2 3">
    <name type="scientific">Diversispora epigaea</name>
    <dbReference type="NCBI Taxonomy" id="1348612"/>
    <lineage>
        <taxon>Eukaryota</taxon>
        <taxon>Fungi</taxon>
        <taxon>Fungi incertae sedis</taxon>
        <taxon>Mucoromycota</taxon>
        <taxon>Glomeromycotina</taxon>
        <taxon>Glomeromycetes</taxon>
        <taxon>Diversisporales</taxon>
        <taxon>Diversisporaceae</taxon>
        <taxon>Diversispora</taxon>
    </lineage>
</organism>
<dbReference type="AlphaFoldDB" id="A0A397IQQ6"/>
<dbReference type="PROSITE" id="PS50011">
    <property type="entry name" value="PROTEIN_KINASE_DOM"/>
    <property type="match status" value="1"/>
</dbReference>
<name>A0A397IQQ6_9GLOM</name>
<gene>
    <name evidence="2" type="ORF">Glove_182g19</name>
</gene>
<sequence>MAKIHKLDIVHRDFHPGNILEYVSIGGKYTKAADIYSFAFVAYEIITGLLPYRDLSHDKDLAFKISTTPTNYKTHPQAIYTRRLLNFLNLPKPKNDEKFEKKT</sequence>
<dbReference type="EMBL" id="PQFF01000172">
    <property type="protein sequence ID" value="RHZ77307.1"/>
    <property type="molecule type" value="Genomic_DNA"/>
</dbReference>
<reference evidence="2 3" key="1">
    <citation type="submission" date="2018-08" db="EMBL/GenBank/DDBJ databases">
        <title>Genome and evolution of the arbuscular mycorrhizal fungus Diversispora epigaea (formerly Glomus versiforme) and its bacterial endosymbionts.</title>
        <authorList>
            <person name="Sun X."/>
            <person name="Fei Z."/>
            <person name="Harrison M."/>
        </authorList>
    </citation>
    <scope>NUCLEOTIDE SEQUENCE [LARGE SCALE GENOMIC DNA]</scope>
    <source>
        <strain evidence="2 3">IT104</strain>
    </source>
</reference>
<dbReference type="Gene3D" id="1.10.510.10">
    <property type="entry name" value="Transferase(Phosphotransferase) domain 1"/>
    <property type="match status" value="1"/>
</dbReference>
<evidence type="ECO:0000313" key="3">
    <source>
        <dbReference type="Proteomes" id="UP000266861"/>
    </source>
</evidence>
<dbReference type="GO" id="GO:0004672">
    <property type="term" value="F:protein kinase activity"/>
    <property type="evidence" value="ECO:0007669"/>
    <property type="project" value="InterPro"/>
</dbReference>
<evidence type="ECO:0000313" key="2">
    <source>
        <dbReference type="EMBL" id="RHZ77307.1"/>
    </source>
</evidence>
<dbReference type="InterPro" id="IPR000719">
    <property type="entry name" value="Prot_kinase_dom"/>
</dbReference>
<keyword evidence="3" id="KW-1185">Reference proteome</keyword>
<dbReference type="SUPFAM" id="SSF56112">
    <property type="entry name" value="Protein kinase-like (PK-like)"/>
    <property type="match status" value="1"/>
</dbReference>
<dbReference type="OrthoDB" id="544350at2759"/>
<accession>A0A397IQQ6</accession>
<comment type="caution">
    <text evidence="2">The sequence shown here is derived from an EMBL/GenBank/DDBJ whole genome shotgun (WGS) entry which is preliminary data.</text>
</comment>
<protein>
    <recommendedName>
        <fullName evidence="1">Protein kinase domain-containing protein</fullName>
    </recommendedName>
</protein>
<evidence type="ECO:0000259" key="1">
    <source>
        <dbReference type="PROSITE" id="PS50011"/>
    </source>
</evidence>